<dbReference type="SUPFAM" id="SSF100950">
    <property type="entry name" value="NagB/RpiA/CoA transferase-like"/>
    <property type="match status" value="1"/>
</dbReference>
<dbReference type="PIRSF" id="PIRSF020269">
    <property type="entry name" value="DUF1121"/>
    <property type="match status" value="1"/>
</dbReference>
<dbReference type="InterPro" id="IPR003741">
    <property type="entry name" value="LUD_dom"/>
</dbReference>
<dbReference type="EMBL" id="CP001843">
    <property type="protein sequence ID" value="AEF86285.1"/>
    <property type="molecule type" value="Genomic_DNA"/>
</dbReference>
<dbReference type="Pfam" id="PF02589">
    <property type="entry name" value="LUD_dom"/>
    <property type="match status" value="1"/>
</dbReference>
<evidence type="ECO:0000259" key="1">
    <source>
        <dbReference type="Pfam" id="PF02589"/>
    </source>
</evidence>
<dbReference type="InterPro" id="IPR037171">
    <property type="entry name" value="NagB/RpiA_transferase-like"/>
</dbReference>
<keyword evidence="3" id="KW-1185">Reference proteome</keyword>
<reference evidence="2 3" key="2">
    <citation type="journal article" date="2011" name="ISME J.">
        <title>RNA-seq reveals cooperative metabolic interactions between two termite-gut spirochete species in co-culture.</title>
        <authorList>
            <person name="Rosenthal A.Z."/>
            <person name="Matson E.G."/>
            <person name="Eldar A."/>
            <person name="Leadbetter J.R."/>
        </authorList>
    </citation>
    <scope>NUCLEOTIDE SEQUENCE [LARGE SCALE GENOMIC DNA]</scope>
    <source>
        <strain evidence="3">ATCC BAA-887 / DSM 12427 / ZAS-2</strain>
    </source>
</reference>
<evidence type="ECO:0000313" key="3">
    <source>
        <dbReference type="Proteomes" id="UP000009223"/>
    </source>
</evidence>
<sequence>MDNSPVDIQNSKRGPKLVKALQNRRFEAWYVATPDEAVEKVFSLIEAGSTIAWGGSMTVTSLGLTRLAKEKGYPVIDRDAVPPEQRNDTMRQALLSDTFLCSANAISEDGQLVNIDGLGNRVGALIFGPKQVIVVAGMNKVTKTLEDAYTRARTVAAPRNTQRFSAKKTPCNETGSCANCTSPDSICTHIVATRLCNPPGRIKVILIGQDLGL</sequence>
<reference evidence="3" key="1">
    <citation type="submission" date="2009-12" db="EMBL/GenBank/DDBJ databases">
        <title>Complete sequence of Treponema primitia strain ZAS-2.</title>
        <authorList>
            <person name="Tetu S.G."/>
            <person name="Matson E."/>
            <person name="Ren Q."/>
            <person name="Seshadri R."/>
            <person name="Elbourne L."/>
            <person name="Hassan K.A."/>
            <person name="Durkin A."/>
            <person name="Radune D."/>
            <person name="Mohamoud Y."/>
            <person name="Shay R."/>
            <person name="Jin S."/>
            <person name="Zhang X."/>
            <person name="Lucey K."/>
            <person name="Ballor N.R."/>
            <person name="Ottesen E."/>
            <person name="Rosenthal R."/>
            <person name="Allen A."/>
            <person name="Leadbetter J.R."/>
            <person name="Paulsen I.T."/>
        </authorList>
    </citation>
    <scope>NUCLEOTIDE SEQUENCE [LARGE SCALE GENOMIC DNA]</scope>
    <source>
        <strain evidence="3">ATCC BAA-887 / DSM 12427 / ZAS-2</strain>
    </source>
</reference>
<dbReference type="HOGENOM" id="CLU_107893_1_0_12"/>
<dbReference type="OrthoDB" id="9809147at2"/>
<organism evidence="2 3">
    <name type="scientific">Treponema primitia (strain ATCC BAA-887 / DSM 12427 / ZAS-2)</name>
    <dbReference type="NCBI Taxonomy" id="545694"/>
    <lineage>
        <taxon>Bacteria</taxon>
        <taxon>Pseudomonadati</taxon>
        <taxon>Spirochaetota</taxon>
        <taxon>Spirochaetia</taxon>
        <taxon>Spirochaetales</taxon>
        <taxon>Treponemataceae</taxon>
        <taxon>Treponema</taxon>
    </lineage>
</organism>
<dbReference type="InterPro" id="IPR009501">
    <property type="entry name" value="UCP020269"/>
</dbReference>
<dbReference type="PANTHER" id="PTHR36179">
    <property type="entry name" value="LUD_DOM DOMAIN-CONTAINING PROTEIN"/>
    <property type="match status" value="1"/>
</dbReference>
<dbReference type="STRING" id="545694.TREPR_3237"/>
<accession>F5YKX9</accession>
<dbReference type="InterPro" id="IPR024185">
    <property type="entry name" value="FTHF_cligase-like_sf"/>
</dbReference>
<dbReference type="KEGG" id="tpi:TREPR_3237"/>
<dbReference type="Gene3D" id="3.40.50.10420">
    <property type="entry name" value="NagB/RpiA/CoA transferase-like"/>
    <property type="match status" value="1"/>
</dbReference>
<name>F5YKX9_TREPZ</name>
<gene>
    <name evidence="2" type="ordered locus">TREPR_3237</name>
</gene>
<feature type="domain" description="LUD" evidence="1">
    <location>
        <begin position="16"/>
        <end position="207"/>
    </location>
</feature>
<dbReference type="Proteomes" id="UP000009223">
    <property type="component" value="Chromosome"/>
</dbReference>
<proteinExistence type="predicted"/>
<dbReference type="eggNOG" id="COG1139">
    <property type="taxonomic scope" value="Bacteria"/>
</dbReference>
<evidence type="ECO:0000313" key="2">
    <source>
        <dbReference type="EMBL" id="AEF86285.1"/>
    </source>
</evidence>
<dbReference type="AlphaFoldDB" id="F5YKX9"/>
<dbReference type="RefSeq" id="WP_015707032.1">
    <property type="nucleotide sequence ID" value="NC_015578.1"/>
</dbReference>
<protein>
    <recommendedName>
        <fullName evidence="1">LUD domain-containing protein</fullName>
    </recommendedName>
</protein>
<dbReference type="PANTHER" id="PTHR36179:SF2">
    <property type="entry name" value="LUD DOMAIN-CONTAINING PROTEIN"/>
    <property type="match status" value="1"/>
</dbReference>